<evidence type="ECO:0000256" key="2">
    <source>
        <dbReference type="SAM" id="MobiDB-lite"/>
    </source>
</evidence>
<dbReference type="SUPFAM" id="SSF57667">
    <property type="entry name" value="beta-beta-alpha zinc fingers"/>
    <property type="match status" value="2"/>
</dbReference>
<dbReference type="Gene3D" id="3.30.160.60">
    <property type="entry name" value="Classic Zinc Finger"/>
    <property type="match status" value="2"/>
</dbReference>
<evidence type="ECO:0000313" key="4">
    <source>
        <dbReference type="EMBL" id="JAT33052.1"/>
    </source>
</evidence>
<feature type="compositionally biased region" description="Acidic residues" evidence="2">
    <location>
        <begin position="147"/>
        <end position="159"/>
    </location>
</feature>
<accession>A0A1B6MAU7</accession>
<feature type="region of interest" description="Disordered" evidence="2">
    <location>
        <begin position="141"/>
        <end position="171"/>
    </location>
</feature>
<feature type="domain" description="C2H2-type" evidence="3">
    <location>
        <begin position="1049"/>
        <end position="1071"/>
    </location>
</feature>
<keyword evidence="1" id="KW-0862">Zinc</keyword>
<gene>
    <name evidence="4" type="ORF">g.49240</name>
</gene>
<dbReference type="EMBL" id="GEBQ01006925">
    <property type="protein sequence ID" value="JAT33052.1"/>
    <property type="molecule type" value="Transcribed_RNA"/>
</dbReference>
<feature type="region of interest" description="Disordered" evidence="2">
    <location>
        <begin position="87"/>
        <end position="124"/>
    </location>
</feature>
<dbReference type="InterPro" id="IPR036236">
    <property type="entry name" value="Znf_C2H2_sf"/>
</dbReference>
<organism evidence="4">
    <name type="scientific">Graphocephala atropunctata</name>
    <dbReference type="NCBI Taxonomy" id="36148"/>
    <lineage>
        <taxon>Eukaryota</taxon>
        <taxon>Metazoa</taxon>
        <taxon>Ecdysozoa</taxon>
        <taxon>Arthropoda</taxon>
        <taxon>Hexapoda</taxon>
        <taxon>Insecta</taxon>
        <taxon>Pterygota</taxon>
        <taxon>Neoptera</taxon>
        <taxon>Paraneoptera</taxon>
        <taxon>Hemiptera</taxon>
        <taxon>Auchenorrhyncha</taxon>
        <taxon>Membracoidea</taxon>
        <taxon>Cicadellidae</taxon>
        <taxon>Cicadellinae</taxon>
        <taxon>Cicadellini</taxon>
        <taxon>Graphocephala</taxon>
    </lineage>
</organism>
<dbReference type="AlphaFoldDB" id="A0A1B6MAU7"/>
<feature type="compositionally biased region" description="Polar residues" evidence="2">
    <location>
        <begin position="9"/>
        <end position="18"/>
    </location>
</feature>
<dbReference type="GO" id="GO:0008270">
    <property type="term" value="F:zinc ion binding"/>
    <property type="evidence" value="ECO:0007669"/>
    <property type="project" value="UniProtKB-KW"/>
</dbReference>
<feature type="domain" description="C2H2-type" evidence="3">
    <location>
        <begin position="1102"/>
        <end position="1124"/>
    </location>
</feature>
<dbReference type="InterPro" id="IPR013087">
    <property type="entry name" value="Znf_C2H2_type"/>
</dbReference>
<dbReference type="PANTHER" id="PTHR33480:SF1">
    <property type="entry name" value="TYR RECOMBINASE DOMAIN-CONTAINING PROTEIN"/>
    <property type="match status" value="1"/>
</dbReference>
<evidence type="ECO:0000256" key="1">
    <source>
        <dbReference type="PROSITE-ProRule" id="PRU00042"/>
    </source>
</evidence>
<sequence>TPQVCDASSKISETNIPNSKKRKFSETDIERELVAVMVNKERETLVQSSSNMSSMDTCANDCNLTPQLHADGASVTSNVGVQLDKLRSASEGEKSTLSSNSNLSQNKREQLSAKGDTPAKQDSALPTREFIALENDSIVQTATSDDASGDSDEQSDDDYVPPYENGTDEQQIMLGPKPQSVALTNGIAKDHDQSREIIFTDADHCKSSKLSSHHKTHYCVFCKQVLIGSLHRHFLRAHRAEVEVSNIFSLPKISPRRKDSFAELLKMGDYYHNLEVLKNRSGELVLFRRPRLSEKFDYKEYLPCPDCLGFMMKHTLLRHRRQSCPARTTLGYLKDHKTFCKITLMESSMFLASSLKQESCEDQELGRQLQPVFPDSLPADLRDIRISQVCQTDPLILRYTVLRSEGISFKRLHSDINLLGRLLISLQEITGKTEPAVMGLRKWLHPEKFEDIVTATRKLCLEDDPYCLTPSSEFLMPKVAHRLFCLIVMCIGIERGGAVKEGNKERDTCLKALFDLLNLQWTDKIATNTISPSDKQHILMPIFDLVQFNKYLDEETRKVQNTPLSKKWIRLAKLILCKLMLVNKRRAHEVARLSIQDYSMKSNPNYKVIREMGMNLPHLKRELSSLWVVEISGSDCKKSPILLTQNIIDNIDILMESRKKAGVSEENEYVFALPGISKRHLLGKKCLNQFSQEAKLESPHFITASNFRNFTTFLEWNLDVSERGGKDWLTKLVDGENHEIKVNCVVLAGKQGKVCSLKLDMLDGVDLNFLEFNNEIIHGHCDGMIAEKHSTVTIEKTATASISCTGYNAGVRKSWSSEEQEAVMTYFKDFIDQSIVPRQINCVEAKTTFKKALGARRWRDIKSYVQNQITHKKEIEATNLSRRTREDEIIEISPSYCKDKQEITLEDPLLTNVDILSLPTFGYSSEDLFAKIKDADVQPILDSCSRPERLSSCKDIVPSGAKDGAEGEGKALKVYIPLDKWLHKCKCLKCFKSKSALNIHIKKCSVMRTNSFSQVEQRRNNSHSRKNLKGDNQVAKFDVNHFVVSDKVYFCKTCNKVLKTGSQILVHMQIHGLFKCSQCDEIFSSKLLMIKHKIIHHPDWRYLCDTCDSIFSTKNSLLAHVKGHLYKFKCSFCSKRYMEKGKLDWHQNKCCGLKS</sequence>
<feature type="compositionally biased region" description="Low complexity" evidence="2">
    <location>
        <begin position="95"/>
        <end position="104"/>
    </location>
</feature>
<dbReference type="PROSITE" id="PS50157">
    <property type="entry name" value="ZINC_FINGER_C2H2_2"/>
    <property type="match status" value="3"/>
</dbReference>
<dbReference type="SMART" id="SM00355">
    <property type="entry name" value="ZnF_C2H2"/>
    <property type="match status" value="4"/>
</dbReference>
<reference evidence="4" key="1">
    <citation type="submission" date="2015-11" db="EMBL/GenBank/DDBJ databases">
        <title>De novo transcriptome assembly of four potential Pierce s Disease insect vectors from Arizona vineyards.</title>
        <authorList>
            <person name="Tassone E.E."/>
        </authorList>
    </citation>
    <scope>NUCLEOTIDE SEQUENCE</scope>
</reference>
<dbReference type="PROSITE" id="PS00028">
    <property type="entry name" value="ZINC_FINGER_C2H2_1"/>
    <property type="match status" value="1"/>
</dbReference>
<evidence type="ECO:0000259" key="3">
    <source>
        <dbReference type="PROSITE" id="PS50157"/>
    </source>
</evidence>
<protein>
    <recommendedName>
        <fullName evidence="3">C2H2-type domain-containing protein</fullName>
    </recommendedName>
</protein>
<feature type="non-terminal residue" evidence="4">
    <location>
        <position position="1"/>
    </location>
</feature>
<proteinExistence type="predicted"/>
<feature type="domain" description="C2H2-type" evidence="3">
    <location>
        <begin position="1074"/>
        <end position="1096"/>
    </location>
</feature>
<dbReference type="PANTHER" id="PTHR33480">
    <property type="entry name" value="SET DOMAIN-CONTAINING PROTEIN-RELATED"/>
    <property type="match status" value="1"/>
</dbReference>
<feature type="region of interest" description="Disordered" evidence="2">
    <location>
        <begin position="1"/>
        <end position="26"/>
    </location>
</feature>
<keyword evidence="1" id="KW-0863">Zinc-finger</keyword>
<keyword evidence="1" id="KW-0479">Metal-binding</keyword>
<name>A0A1B6MAU7_9HEMI</name>